<dbReference type="Proteomes" id="UP000502248">
    <property type="component" value="Chromosome"/>
</dbReference>
<evidence type="ECO:0000313" key="3">
    <source>
        <dbReference type="Proteomes" id="UP000502248"/>
    </source>
</evidence>
<evidence type="ECO:0000313" key="2">
    <source>
        <dbReference type="EMBL" id="QJD82391.1"/>
    </source>
</evidence>
<dbReference type="RefSeq" id="WP_169278690.1">
    <property type="nucleotide sequence ID" value="NZ_CP051680.1"/>
</dbReference>
<dbReference type="KEGG" id="cheb:HH215_03780"/>
<protein>
    <submittedName>
        <fullName evidence="2">Uncharacterized protein</fullName>
    </submittedName>
</protein>
<keyword evidence="3" id="KW-1185">Reference proteome</keyword>
<evidence type="ECO:0000256" key="1">
    <source>
        <dbReference type="SAM" id="MobiDB-lite"/>
    </source>
</evidence>
<feature type="compositionally biased region" description="Basic and acidic residues" evidence="1">
    <location>
        <begin position="61"/>
        <end position="71"/>
    </location>
</feature>
<feature type="region of interest" description="Disordered" evidence="1">
    <location>
        <begin position="60"/>
        <end position="117"/>
    </location>
</feature>
<name>A0A7Z2VFT2_9BACL</name>
<reference evidence="2 3" key="1">
    <citation type="submission" date="2020-04" db="EMBL/GenBank/DDBJ databases">
        <title>Genome sequencing of novel species.</title>
        <authorList>
            <person name="Heo J."/>
            <person name="Kim S.-J."/>
            <person name="Kim J.-S."/>
            <person name="Hong S.-B."/>
            <person name="Kwon S.-W."/>
        </authorList>
    </citation>
    <scope>NUCLEOTIDE SEQUENCE [LARGE SCALE GENOMIC DNA]</scope>
    <source>
        <strain evidence="2 3">MFER-1</strain>
    </source>
</reference>
<dbReference type="EMBL" id="CP051680">
    <property type="protein sequence ID" value="QJD82391.1"/>
    <property type="molecule type" value="Genomic_DNA"/>
</dbReference>
<feature type="compositionally biased region" description="Low complexity" evidence="1">
    <location>
        <begin position="72"/>
        <end position="82"/>
    </location>
</feature>
<sequence>MKIGTFVMGGLAGAAIVMMIQRNQTMSAIASTVGHNMKQRMNDMKDDAIEKAFNMKFASSFKRETDKDRHSASSSFSSSKSSSHGEGLDEVQKLISQDPEASDEINSILEENGQHRI</sequence>
<organism evidence="2 3">
    <name type="scientific">Cohnella herbarum</name>
    <dbReference type="NCBI Taxonomy" id="2728023"/>
    <lineage>
        <taxon>Bacteria</taxon>
        <taxon>Bacillati</taxon>
        <taxon>Bacillota</taxon>
        <taxon>Bacilli</taxon>
        <taxon>Bacillales</taxon>
        <taxon>Paenibacillaceae</taxon>
        <taxon>Cohnella</taxon>
    </lineage>
</organism>
<proteinExistence type="predicted"/>
<dbReference type="AlphaFoldDB" id="A0A7Z2VFT2"/>
<accession>A0A7Z2VFT2</accession>
<gene>
    <name evidence="2" type="ORF">HH215_03780</name>
</gene>